<comment type="catalytic activity">
    <reaction evidence="5">
        <text>glycyl-tRNA(Gly) + acetyl-CoA = N-acetylglycyl-tRNA(Gly) + CoA + H(+)</text>
        <dbReference type="Rhea" id="RHEA:81867"/>
        <dbReference type="Rhea" id="RHEA-COMP:9683"/>
        <dbReference type="Rhea" id="RHEA-COMP:19766"/>
        <dbReference type="ChEBI" id="CHEBI:15378"/>
        <dbReference type="ChEBI" id="CHEBI:57287"/>
        <dbReference type="ChEBI" id="CHEBI:57288"/>
        <dbReference type="ChEBI" id="CHEBI:78522"/>
        <dbReference type="ChEBI" id="CHEBI:232036"/>
    </reaction>
</comment>
<dbReference type="EMBL" id="CP042383">
    <property type="protein sequence ID" value="QEA41229.1"/>
    <property type="molecule type" value="Genomic_DNA"/>
</dbReference>
<dbReference type="Pfam" id="PF13508">
    <property type="entry name" value="Acetyltransf_7"/>
    <property type="match status" value="1"/>
</dbReference>
<reference evidence="7 8" key="1">
    <citation type="submission" date="2019-06" db="EMBL/GenBank/DDBJ databases">
        <title>Genome analyses of bacteria isolated from kimchi.</title>
        <authorList>
            <person name="Lee S."/>
            <person name="Ahn S."/>
            <person name="Roh S."/>
        </authorList>
    </citation>
    <scope>NUCLEOTIDE SEQUENCE [LARGE SCALE GENOMIC DNA]</scope>
    <source>
        <strain evidence="7 8">CBA3630</strain>
    </source>
</reference>
<dbReference type="PANTHER" id="PTHR36449">
    <property type="entry name" value="ACETYLTRANSFERASE-RELATED"/>
    <property type="match status" value="1"/>
</dbReference>
<keyword evidence="2" id="KW-1277">Toxin-antitoxin system</keyword>
<proteinExistence type="predicted"/>
<dbReference type="Proteomes" id="UP000321296">
    <property type="component" value="Chromosome"/>
</dbReference>
<keyword evidence="3 7" id="KW-0808">Transferase</keyword>
<accession>A0A5B8SWA6</accession>
<name>A0A5B8SWA6_LEUPS</name>
<dbReference type="PROSITE" id="PS51186">
    <property type="entry name" value="GNAT"/>
    <property type="match status" value="1"/>
</dbReference>
<evidence type="ECO:0000313" key="8">
    <source>
        <dbReference type="Proteomes" id="UP000321296"/>
    </source>
</evidence>
<dbReference type="RefSeq" id="WP_147651085.1">
    <property type="nucleotide sequence ID" value="NZ_CP042383.1"/>
</dbReference>
<evidence type="ECO:0000256" key="2">
    <source>
        <dbReference type="ARBA" id="ARBA00022649"/>
    </source>
</evidence>
<feature type="domain" description="N-acetyltransferase" evidence="6">
    <location>
        <begin position="9"/>
        <end position="173"/>
    </location>
</feature>
<sequence>MKLVFQKLSDLDSAKQKTLFKGFETQEPGYIESFVSNNLEIYEKNHLLHTKVLIDEESNVLVGFFCLTMTTLELYSKYKRAHSVYKDGTFSIYPAVDIQYFAINKDYQKRGIGRTLMNLAFKDIIVTVHQHVGASIVTLTSLDSALGFYKKLEFEEKGYGGIKNEHIMLLTIDEIETILEKSNN</sequence>
<organism evidence="7 8">
    <name type="scientific">Leuconostoc pseudomesenteroides</name>
    <dbReference type="NCBI Taxonomy" id="33968"/>
    <lineage>
        <taxon>Bacteria</taxon>
        <taxon>Bacillati</taxon>
        <taxon>Bacillota</taxon>
        <taxon>Bacilli</taxon>
        <taxon>Lactobacillales</taxon>
        <taxon>Lactobacillaceae</taxon>
        <taxon>Leuconostoc</taxon>
    </lineage>
</organism>
<evidence type="ECO:0000256" key="5">
    <source>
        <dbReference type="ARBA" id="ARBA00049880"/>
    </source>
</evidence>
<dbReference type="AlphaFoldDB" id="A0A5B8SWA6"/>
<dbReference type="SUPFAM" id="SSF55729">
    <property type="entry name" value="Acyl-CoA N-acyltransferases (Nat)"/>
    <property type="match status" value="1"/>
</dbReference>
<evidence type="ECO:0000313" key="7">
    <source>
        <dbReference type="EMBL" id="QEA41229.1"/>
    </source>
</evidence>
<evidence type="ECO:0000256" key="4">
    <source>
        <dbReference type="ARBA" id="ARBA00023315"/>
    </source>
</evidence>
<evidence type="ECO:0000259" key="6">
    <source>
        <dbReference type="PROSITE" id="PS51186"/>
    </source>
</evidence>
<keyword evidence="1" id="KW-0678">Repressor</keyword>
<dbReference type="InterPro" id="IPR000182">
    <property type="entry name" value="GNAT_dom"/>
</dbReference>
<dbReference type="GO" id="GO:0016747">
    <property type="term" value="F:acyltransferase activity, transferring groups other than amino-acyl groups"/>
    <property type="evidence" value="ECO:0007669"/>
    <property type="project" value="InterPro"/>
</dbReference>
<gene>
    <name evidence="7" type="ORF">FGL85_01090</name>
</gene>
<dbReference type="Gene3D" id="3.40.630.30">
    <property type="match status" value="1"/>
</dbReference>
<evidence type="ECO:0000256" key="3">
    <source>
        <dbReference type="ARBA" id="ARBA00022679"/>
    </source>
</evidence>
<dbReference type="PANTHER" id="PTHR36449:SF1">
    <property type="entry name" value="ACETYLTRANSFERASE"/>
    <property type="match status" value="1"/>
</dbReference>
<keyword evidence="4" id="KW-0012">Acyltransferase</keyword>
<evidence type="ECO:0000256" key="1">
    <source>
        <dbReference type="ARBA" id="ARBA00022491"/>
    </source>
</evidence>
<protein>
    <submittedName>
        <fullName evidence="7">GNAT family N-acetyltransferase</fullName>
    </submittedName>
</protein>
<dbReference type="CDD" id="cd04301">
    <property type="entry name" value="NAT_SF"/>
    <property type="match status" value="1"/>
</dbReference>
<dbReference type="KEGG" id="lpse:FGL85_01090"/>
<dbReference type="InterPro" id="IPR016181">
    <property type="entry name" value="Acyl_CoA_acyltransferase"/>
</dbReference>